<comment type="similarity">
    <text evidence="2 10">Belongs to the mitochondrial carrier (TC 2.A.29) family.</text>
</comment>
<evidence type="ECO:0000256" key="9">
    <source>
        <dbReference type="PROSITE-ProRule" id="PRU00282"/>
    </source>
</evidence>
<dbReference type="Gene3D" id="1.50.40.10">
    <property type="entry name" value="Mitochondrial carrier domain"/>
    <property type="match status" value="2"/>
</dbReference>
<dbReference type="InterPro" id="IPR050567">
    <property type="entry name" value="Mitochondrial_Carrier"/>
</dbReference>
<feature type="repeat" description="Solcar" evidence="9">
    <location>
        <begin position="108"/>
        <end position="190"/>
    </location>
</feature>
<dbReference type="OMA" id="WSSAVMG"/>
<evidence type="ECO:0000256" key="1">
    <source>
        <dbReference type="ARBA" id="ARBA00004225"/>
    </source>
</evidence>
<evidence type="ECO:0000256" key="7">
    <source>
        <dbReference type="ARBA" id="ARBA00023128"/>
    </source>
</evidence>
<dbReference type="SUPFAM" id="SSF103506">
    <property type="entry name" value="Mitochondrial carrier"/>
    <property type="match status" value="1"/>
</dbReference>
<dbReference type="PROSITE" id="PS50920">
    <property type="entry name" value="SOLCAR"/>
    <property type="match status" value="3"/>
</dbReference>
<keyword evidence="4 9" id="KW-0812">Transmembrane</keyword>
<keyword evidence="12" id="KW-1185">Reference proteome</keyword>
<evidence type="ECO:0000256" key="6">
    <source>
        <dbReference type="ARBA" id="ARBA00022989"/>
    </source>
</evidence>
<dbReference type="InterPro" id="IPR018108">
    <property type="entry name" value="MCP_transmembrane"/>
</dbReference>
<organism evidence="11 12">
    <name type="scientific">Micromonas commoda (strain RCC299 / NOUM17 / CCMP2709)</name>
    <name type="common">Picoplanktonic green alga</name>
    <dbReference type="NCBI Taxonomy" id="296587"/>
    <lineage>
        <taxon>Eukaryota</taxon>
        <taxon>Viridiplantae</taxon>
        <taxon>Chlorophyta</taxon>
        <taxon>Mamiellophyceae</taxon>
        <taxon>Mamiellales</taxon>
        <taxon>Mamiellaceae</taxon>
        <taxon>Micromonas</taxon>
    </lineage>
</organism>
<accession>C1E524</accession>
<name>C1E524_MICCC</name>
<dbReference type="Pfam" id="PF00153">
    <property type="entry name" value="Mito_carr"/>
    <property type="match status" value="3"/>
</dbReference>
<dbReference type="OrthoDB" id="193856at2759"/>
<dbReference type="KEGG" id="mis:MICPUN_100289"/>
<dbReference type="GeneID" id="8243250"/>
<keyword evidence="7" id="KW-0496">Mitochondrion</keyword>
<dbReference type="EMBL" id="CP001325">
    <property type="protein sequence ID" value="ACO62817.1"/>
    <property type="molecule type" value="Genomic_DNA"/>
</dbReference>
<proteinExistence type="inferred from homology"/>
<evidence type="ECO:0000256" key="8">
    <source>
        <dbReference type="ARBA" id="ARBA00023136"/>
    </source>
</evidence>
<dbReference type="eggNOG" id="KOG0758">
    <property type="taxonomic scope" value="Eukaryota"/>
</dbReference>
<feature type="repeat" description="Solcar" evidence="9">
    <location>
        <begin position="3"/>
        <end position="90"/>
    </location>
</feature>
<keyword evidence="3 10" id="KW-0813">Transport</keyword>
<dbReference type="RefSeq" id="XP_002501559.1">
    <property type="nucleotide sequence ID" value="XM_002501513.1"/>
</dbReference>
<dbReference type="GO" id="GO:0031966">
    <property type="term" value="C:mitochondrial membrane"/>
    <property type="evidence" value="ECO:0007669"/>
    <property type="project" value="UniProtKB-SubCell"/>
</dbReference>
<reference evidence="11 12" key="1">
    <citation type="journal article" date="2009" name="Science">
        <title>Green evolution and dynamic adaptations revealed by genomes of the marine picoeukaryotes Micromonas.</title>
        <authorList>
            <person name="Worden A.Z."/>
            <person name="Lee J.H."/>
            <person name="Mock T."/>
            <person name="Rouze P."/>
            <person name="Simmons M.P."/>
            <person name="Aerts A.L."/>
            <person name="Allen A.E."/>
            <person name="Cuvelier M.L."/>
            <person name="Derelle E."/>
            <person name="Everett M.V."/>
            <person name="Foulon E."/>
            <person name="Grimwood J."/>
            <person name="Gundlach H."/>
            <person name="Henrissat B."/>
            <person name="Napoli C."/>
            <person name="McDonald S.M."/>
            <person name="Parker M.S."/>
            <person name="Rombauts S."/>
            <person name="Salamov A."/>
            <person name="Von Dassow P."/>
            <person name="Badger J.H."/>
            <person name="Coutinho P.M."/>
            <person name="Demir E."/>
            <person name="Dubchak I."/>
            <person name="Gentemann C."/>
            <person name="Eikrem W."/>
            <person name="Gready J.E."/>
            <person name="John U."/>
            <person name="Lanier W."/>
            <person name="Lindquist E.A."/>
            <person name="Lucas S."/>
            <person name="Mayer K.F."/>
            <person name="Moreau H."/>
            <person name="Not F."/>
            <person name="Otillar R."/>
            <person name="Panaud O."/>
            <person name="Pangilinan J."/>
            <person name="Paulsen I."/>
            <person name="Piegu B."/>
            <person name="Poliakov A."/>
            <person name="Robbens S."/>
            <person name="Schmutz J."/>
            <person name="Toulza E."/>
            <person name="Wyss T."/>
            <person name="Zelensky A."/>
            <person name="Zhou K."/>
            <person name="Armbrust E.V."/>
            <person name="Bhattacharya D."/>
            <person name="Goodenough U.W."/>
            <person name="Van de Peer Y."/>
            <person name="Grigoriev I.V."/>
        </authorList>
    </citation>
    <scope>NUCLEOTIDE SEQUENCE [LARGE SCALE GENOMIC DNA]</scope>
    <source>
        <strain evidence="12">RCC299 / NOUM17</strain>
    </source>
</reference>
<evidence type="ECO:0000256" key="3">
    <source>
        <dbReference type="ARBA" id="ARBA00022448"/>
    </source>
</evidence>
<dbReference type="GO" id="GO:0015227">
    <property type="term" value="F:O-acyl-L-carnitine transmembrane transporter activity"/>
    <property type="evidence" value="ECO:0007669"/>
    <property type="project" value="TreeGrafter"/>
</dbReference>
<evidence type="ECO:0000256" key="2">
    <source>
        <dbReference type="ARBA" id="ARBA00006375"/>
    </source>
</evidence>
<keyword evidence="6" id="KW-1133">Transmembrane helix</keyword>
<dbReference type="InterPro" id="IPR023395">
    <property type="entry name" value="MCP_dom_sf"/>
</dbReference>
<dbReference type="GO" id="GO:0006839">
    <property type="term" value="P:mitochondrial transport"/>
    <property type="evidence" value="ECO:0007669"/>
    <property type="project" value="TreeGrafter"/>
</dbReference>
<feature type="repeat" description="Solcar" evidence="9">
    <location>
        <begin position="209"/>
        <end position="308"/>
    </location>
</feature>
<evidence type="ECO:0000256" key="5">
    <source>
        <dbReference type="ARBA" id="ARBA00022737"/>
    </source>
</evidence>
<evidence type="ECO:0000256" key="10">
    <source>
        <dbReference type="RuleBase" id="RU000488"/>
    </source>
</evidence>
<comment type="subcellular location">
    <subcellularLocation>
        <location evidence="1">Mitochondrion membrane</location>
        <topology evidence="1">Multi-pass membrane protein</topology>
    </subcellularLocation>
</comment>
<sequence>MTNEFWVDLWAGWIAGAASVLAVQPVDTTLTRMQATRLAPGVDGSARAALRVVLAEGGARALWRGAAPMTAVIPAQNALLFAGYGVGERWASRRDKDSGGNPDGSSRESLLPVFCGGVVGGVLQSFVVSPFELVKIRQQAAGGAVTLAVSTLAGNLGRVGLCTRGLGATLLRDGVPHGVWFAAYEWSKRRMVQASRDDDDDEATTSRRTDAAVPLCAGAFAAAVAWGVGYPADLVKTRVQAQAAAAAAAGGATMMRSAPGLAETCAAMLRESGGDVLRAFYRGFDLKLLRAVPASAVSFFAYEEARRWLERE</sequence>
<dbReference type="PANTHER" id="PTHR45624:SF4">
    <property type="entry name" value="CONGESTED-LIKE TRACHEA PROTEIN-RELATED"/>
    <property type="match status" value="1"/>
</dbReference>
<keyword evidence="8 9" id="KW-0472">Membrane</keyword>
<dbReference type="Proteomes" id="UP000002009">
    <property type="component" value="Chromosome 4"/>
</dbReference>
<evidence type="ECO:0000313" key="11">
    <source>
        <dbReference type="EMBL" id="ACO62817.1"/>
    </source>
</evidence>
<dbReference type="InParanoid" id="C1E524"/>
<gene>
    <name evidence="11" type="ORF">MICPUN_100289</name>
</gene>
<keyword evidence="5" id="KW-0677">Repeat</keyword>
<protein>
    <submittedName>
        <fullName evidence="11">Mitochondrial carrier family</fullName>
    </submittedName>
</protein>
<dbReference type="AlphaFoldDB" id="C1E524"/>
<evidence type="ECO:0000313" key="12">
    <source>
        <dbReference type="Proteomes" id="UP000002009"/>
    </source>
</evidence>
<dbReference type="GO" id="GO:1902603">
    <property type="term" value="P:carnitine transmembrane transport"/>
    <property type="evidence" value="ECO:0007669"/>
    <property type="project" value="TreeGrafter"/>
</dbReference>
<evidence type="ECO:0000256" key="4">
    <source>
        <dbReference type="ARBA" id="ARBA00022692"/>
    </source>
</evidence>
<dbReference type="PANTHER" id="PTHR45624">
    <property type="entry name" value="MITOCHONDRIAL BASIC AMINO ACIDS TRANSPORTER-RELATED"/>
    <property type="match status" value="1"/>
</dbReference>